<dbReference type="EMBL" id="CM010723">
    <property type="protein sequence ID" value="RZC75909.1"/>
    <property type="molecule type" value="Genomic_DNA"/>
</dbReference>
<protein>
    <recommendedName>
        <fullName evidence="3">F-box domain-containing protein</fullName>
    </recommendedName>
</protein>
<dbReference type="Gramene" id="RZC75909">
    <property type="protein sequence ID" value="RZC75909"/>
    <property type="gene ID" value="C5167_000166"/>
</dbReference>
<keyword evidence="2" id="KW-1185">Reference proteome</keyword>
<sequence length="133" mass="15210">MSLLLKVPEDVHDEIFLKLPAKSILEYGVKESWIKKYTATSTQLPSRITFWKPLWSFENGKVLVEYCLKNLLLCVQSNERVESVVVGVADMFNNRETYVESIVSLGSGTYLEKRITDGNVMNPDYITTLLNDE</sequence>
<proteinExistence type="predicted"/>
<reference evidence="1 2" key="1">
    <citation type="journal article" date="2018" name="Science">
        <title>The opium poppy genome and morphinan production.</title>
        <authorList>
            <person name="Guo L."/>
            <person name="Winzer T."/>
            <person name="Yang X."/>
            <person name="Li Y."/>
            <person name="Ning Z."/>
            <person name="He Z."/>
            <person name="Teodor R."/>
            <person name="Lu Y."/>
            <person name="Bowser T.A."/>
            <person name="Graham I.A."/>
            <person name="Ye K."/>
        </authorList>
    </citation>
    <scope>NUCLEOTIDE SEQUENCE [LARGE SCALE GENOMIC DNA]</scope>
    <source>
        <strain evidence="2">cv. HN1</strain>
        <tissue evidence="1">Leaves</tissue>
    </source>
</reference>
<gene>
    <name evidence="1" type="ORF">C5167_000166</name>
</gene>
<feature type="non-terminal residue" evidence="1">
    <location>
        <position position="133"/>
    </location>
</feature>
<accession>A0A4Y7KVF4</accession>
<dbReference type="Proteomes" id="UP000316621">
    <property type="component" value="Chromosome 9"/>
</dbReference>
<name>A0A4Y7KVF4_PAPSO</name>
<dbReference type="AlphaFoldDB" id="A0A4Y7KVF4"/>
<evidence type="ECO:0000313" key="2">
    <source>
        <dbReference type="Proteomes" id="UP000316621"/>
    </source>
</evidence>
<evidence type="ECO:0008006" key="3">
    <source>
        <dbReference type="Google" id="ProtNLM"/>
    </source>
</evidence>
<organism evidence="1 2">
    <name type="scientific">Papaver somniferum</name>
    <name type="common">Opium poppy</name>
    <dbReference type="NCBI Taxonomy" id="3469"/>
    <lineage>
        <taxon>Eukaryota</taxon>
        <taxon>Viridiplantae</taxon>
        <taxon>Streptophyta</taxon>
        <taxon>Embryophyta</taxon>
        <taxon>Tracheophyta</taxon>
        <taxon>Spermatophyta</taxon>
        <taxon>Magnoliopsida</taxon>
        <taxon>Ranunculales</taxon>
        <taxon>Papaveraceae</taxon>
        <taxon>Papaveroideae</taxon>
        <taxon>Papaver</taxon>
    </lineage>
</organism>
<evidence type="ECO:0000313" key="1">
    <source>
        <dbReference type="EMBL" id="RZC75909.1"/>
    </source>
</evidence>